<sequence>MTDALRTEVEIIAMVEVRSSPKSYQSPKDYVERLKIRQDKPGVLGSTIGAFWPSRVCSGLAANRCGASLRQRVRMCRYNHDK</sequence>
<reference evidence="2" key="1">
    <citation type="submission" date="2019-06" db="EMBL/GenBank/DDBJ databases">
        <title>Draft genome sequence of the griseofulvin-producing fungus Xylaria cubensis strain G536.</title>
        <authorList>
            <person name="Mead M.E."/>
            <person name="Raja H.A."/>
            <person name="Steenwyk J.L."/>
            <person name="Knowles S.L."/>
            <person name="Oberlies N.H."/>
            <person name="Rokas A."/>
        </authorList>
    </citation>
    <scope>NUCLEOTIDE SEQUENCE [LARGE SCALE GENOMIC DNA]</scope>
    <source>
        <strain evidence="2">G536</strain>
    </source>
</reference>
<dbReference type="Proteomes" id="UP000319160">
    <property type="component" value="Unassembled WGS sequence"/>
</dbReference>
<accession>A0A553I145</accession>
<organism evidence="1 2">
    <name type="scientific">Xylaria flabelliformis</name>
    <dbReference type="NCBI Taxonomy" id="2512241"/>
    <lineage>
        <taxon>Eukaryota</taxon>
        <taxon>Fungi</taxon>
        <taxon>Dikarya</taxon>
        <taxon>Ascomycota</taxon>
        <taxon>Pezizomycotina</taxon>
        <taxon>Sordariomycetes</taxon>
        <taxon>Xylariomycetidae</taxon>
        <taxon>Xylariales</taxon>
        <taxon>Xylariaceae</taxon>
        <taxon>Xylaria</taxon>
    </lineage>
</organism>
<evidence type="ECO:0000313" key="1">
    <source>
        <dbReference type="EMBL" id="TRX93929.1"/>
    </source>
</evidence>
<protein>
    <submittedName>
        <fullName evidence="1">Uncharacterized protein</fullName>
    </submittedName>
</protein>
<evidence type="ECO:0000313" key="2">
    <source>
        <dbReference type="Proteomes" id="UP000319160"/>
    </source>
</evidence>
<proteinExistence type="predicted"/>
<dbReference type="EMBL" id="VFLP01000026">
    <property type="protein sequence ID" value="TRX93929.1"/>
    <property type="molecule type" value="Genomic_DNA"/>
</dbReference>
<keyword evidence="2" id="KW-1185">Reference proteome</keyword>
<dbReference type="AlphaFoldDB" id="A0A553I145"/>
<comment type="caution">
    <text evidence="1">The sequence shown here is derived from an EMBL/GenBank/DDBJ whole genome shotgun (WGS) entry which is preliminary data.</text>
</comment>
<gene>
    <name evidence="1" type="ORF">FHL15_005311</name>
</gene>
<name>A0A553I145_9PEZI</name>